<dbReference type="SUPFAM" id="SSF103473">
    <property type="entry name" value="MFS general substrate transporter"/>
    <property type="match status" value="1"/>
</dbReference>
<organism evidence="7 8">
    <name type="scientific">Panicum virgatum</name>
    <name type="common">Blackwell switchgrass</name>
    <dbReference type="NCBI Taxonomy" id="38727"/>
    <lineage>
        <taxon>Eukaryota</taxon>
        <taxon>Viridiplantae</taxon>
        <taxon>Streptophyta</taxon>
        <taxon>Embryophyta</taxon>
        <taxon>Tracheophyta</taxon>
        <taxon>Spermatophyta</taxon>
        <taxon>Magnoliopsida</taxon>
        <taxon>Liliopsida</taxon>
        <taxon>Poales</taxon>
        <taxon>Poaceae</taxon>
        <taxon>PACMAD clade</taxon>
        <taxon>Panicoideae</taxon>
        <taxon>Panicodae</taxon>
        <taxon>Paniceae</taxon>
        <taxon>Panicinae</taxon>
        <taxon>Panicum</taxon>
        <taxon>Panicum sect. Hiantes</taxon>
    </lineage>
</organism>
<feature type="transmembrane region" description="Helical" evidence="6">
    <location>
        <begin position="402"/>
        <end position="426"/>
    </location>
</feature>
<gene>
    <name evidence="7" type="ORF">PVAP13_1KG251400</name>
</gene>
<proteinExistence type="inferred from homology"/>
<keyword evidence="8" id="KW-1185">Reference proteome</keyword>
<dbReference type="Pfam" id="PF00854">
    <property type="entry name" value="PTR2"/>
    <property type="match status" value="1"/>
</dbReference>
<evidence type="ECO:0000256" key="6">
    <source>
        <dbReference type="SAM" id="Phobius"/>
    </source>
</evidence>
<comment type="caution">
    <text evidence="7">The sequence shown here is derived from an EMBL/GenBank/DDBJ whole genome shotgun (WGS) entry which is preliminary data.</text>
</comment>
<keyword evidence="5 6" id="KW-0472">Membrane</keyword>
<evidence type="ECO:0000256" key="2">
    <source>
        <dbReference type="ARBA" id="ARBA00005982"/>
    </source>
</evidence>
<keyword evidence="4 6" id="KW-1133">Transmembrane helix</keyword>
<keyword evidence="3 6" id="KW-0812">Transmembrane</keyword>
<feature type="transmembrane region" description="Helical" evidence="6">
    <location>
        <begin position="178"/>
        <end position="198"/>
    </location>
</feature>
<feature type="transmembrane region" description="Helical" evidence="6">
    <location>
        <begin position="447"/>
        <end position="467"/>
    </location>
</feature>
<feature type="transmembrane region" description="Helical" evidence="6">
    <location>
        <begin position="219"/>
        <end position="242"/>
    </location>
</feature>
<dbReference type="GO" id="GO:0016020">
    <property type="term" value="C:membrane"/>
    <property type="evidence" value="ECO:0007669"/>
    <property type="project" value="UniProtKB-SubCell"/>
</dbReference>
<evidence type="ECO:0000256" key="4">
    <source>
        <dbReference type="ARBA" id="ARBA00022989"/>
    </source>
</evidence>
<feature type="transmembrane region" description="Helical" evidence="6">
    <location>
        <begin position="144"/>
        <end position="166"/>
    </location>
</feature>
<accession>A0A8T0XPH4</accession>
<comment type="similarity">
    <text evidence="2">Belongs to the major facilitator superfamily. Proton-dependent oligopeptide transporter (POT/PTR) (TC 2.A.17) family.</text>
</comment>
<feature type="transmembrane region" description="Helical" evidence="6">
    <location>
        <begin position="248"/>
        <end position="269"/>
    </location>
</feature>
<evidence type="ECO:0000256" key="5">
    <source>
        <dbReference type="ARBA" id="ARBA00023136"/>
    </source>
</evidence>
<evidence type="ECO:0000313" key="7">
    <source>
        <dbReference type="EMBL" id="KAG2657349.1"/>
    </source>
</evidence>
<reference evidence="7" key="1">
    <citation type="submission" date="2020-05" db="EMBL/GenBank/DDBJ databases">
        <title>WGS assembly of Panicum virgatum.</title>
        <authorList>
            <person name="Lovell J.T."/>
            <person name="Jenkins J."/>
            <person name="Shu S."/>
            <person name="Juenger T.E."/>
            <person name="Schmutz J."/>
        </authorList>
    </citation>
    <scope>NUCLEOTIDE SEQUENCE</scope>
    <source>
        <strain evidence="7">AP13</strain>
    </source>
</reference>
<dbReference type="AlphaFoldDB" id="A0A8T0XPH4"/>
<evidence type="ECO:0000256" key="1">
    <source>
        <dbReference type="ARBA" id="ARBA00004141"/>
    </source>
</evidence>
<feature type="transmembrane region" description="Helical" evidence="6">
    <location>
        <begin position="370"/>
        <end position="390"/>
    </location>
</feature>
<evidence type="ECO:0000256" key="3">
    <source>
        <dbReference type="ARBA" id="ARBA00022692"/>
    </source>
</evidence>
<dbReference type="PANTHER" id="PTHR11654">
    <property type="entry name" value="OLIGOPEPTIDE TRANSPORTER-RELATED"/>
    <property type="match status" value="1"/>
</dbReference>
<dbReference type="InterPro" id="IPR036259">
    <property type="entry name" value="MFS_trans_sf"/>
</dbReference>
<dbReference type="Gene3D" id="1.20.1250.20">
    <property type="entry name" value="MFS general substrate transporter like domains"/>
    <property type="match status" value="1"/>
</dbReference>
<name>A0A8T0XPH4_PANVG</name>
<dbReference type="InterPro" id="IPR000109">
    <property type="entry name" value="POT_fam"/>
</dbReference>
<sequence length="472" mass="52198">MADDDEDRWRRPCLSQCEEAAYSLNVDSNDDNMESADHSIVSTDGHPESELCTCNGSVDIKGNPASKKHTGTWRACYSILGGEFCGSLAYYGVGTNLVSYLTKVQKQSNVAAASNIASWQGTCYLTPLLGAFLADSYWGRHRTIVISLTIFTSGMVLLTLAAVIPASIHTSEISHQDALNSLGLLLTALGLGGIWPCVPTFGADQLDDTDGTEKVQKELYYNWYYFAVNGGFFFASTLLVYVQDNWGWGWGFGIPTLFSVIGIAGFLACMKIYRYQRPGGSALTRICQVFVAAIRKVHLDVPIDSALLYETPGKESAIVGSRKLMHTEGLRFFDRAATISSSNETTADVPSPWKLCTVTQVEELKILARMLPVLLAGIIFNTAEALFPLFVEQGQVMDNYMYGFSIPPASLTTFNCLCILILAPCYNKVLMPMVSRITGIKRGLSEALSYNALVSEWFLLCFLWFQLQWWRW</sequence>
<dbReference type="EMBL" id="CM029037">
    <property type="protein sequence ID" value="KAG2657349.1"/>
    <property type="molecule type" value="Genomic_DNA"/>
</dbReference>
<dbReference type="Proteomes" id="UP000823388">
    <property type="component" value="Chromosome 1K"/>
</dbReference>
<evidence type="ECO:0000313" key="8">
    <source>
        <dbReference type="Proteomes" id="UP000823388"/>
    </source>
</evidence>
<dbReference type="GO" id="GO:0022857">
    <property type="term" value="F:transmembrane transporter activity"/>
    <property type="evidence" value="ECO:0007669"/>
    <property type="project" value="InterPro"/>
</dbReference>
<protein>
    <submittedName>
        <fullName evidence="7">Uncharacterized protein</fullName>
    </submittedName>
</protein>
<comment type="subcellular location">
    <subcellularLocation>
        <location evidence="1">Membrane</location>
        <topology evidence="1">Multi-pass membrane protein</topology>
    </subcellularLocation>
</comment>